<dbReference type="AlphaFoldDB" id="A0ABD3X5K2"/>
<accession>A0ABD3X5K2</accession>
<organism evidence="1 2">
    <name type="scientific">Sinanodonta woodiana</name>
    <name type="common">Chinese pond mussel</name>
    <name type="synonym">Anodonta woodiana</name>
    <dbReference type="NCBI Taxonomy" id="1069815"/>
    <lineage>
        <taxon>Eukaryota</taxon>
        <taxon>Metazoa</taxon>
        <taxon>Spiralia</taxon>
        <taxon>Lophotrochozoa</taxon>
        <taxon>Mollusca</taxon>
        <taxon>Bivalvia</taxon>
        <taxon>Autobranchia</taxon>
        <taxon>Heteroconchia</taxon>
        <taxon>Palaeoheterodonta</taxon>
        <taxon>Unionida</taxon>
        <taxon>Unionoidea</taxon>
        <taxon>Unionidae</taxon>
        <taxon>Unioninae</taxon>
        <taxon>Sinanodonta</taxon>
    </lineage>
</organism>
<sequence>SGTLVNQANLFYKIAGDLLYTTLRSDLAFLVGRAAQTFLHAVAFYDLMQDQKSTSRTDNWHQLKHVSLLDKLYTGVRIWLHKYIDKWDVHLGENLKEWDMIFARAEILSENVKQAWNSQAEEDLCHILKEK</sequence>
<comment type="caution">
    <text evidence="1">The sequence shown here is derived from an EMBL/GenBank/DDBJ whole genome shotgun (WGS) entry which is preliminary data.</text>
</comment>
<feature type="non-terminal residue" evidence="1">
    <location>
        <position position="1"/>
    </location>
</feature>
<dbReference type="Proteomes" id="UP001634394">
    <property type="component" value="Unassembled WGS sequence"/>
</dbReference>
<dbReference type="EMBL" id="JBJQND010000003">
    <property type="protein sequence ID" value="KAL3881522.1"/>
    <property type="molecule type" value="Genomic_DNA"/>
</dbReference>
<proteinExistence type="predicted"/>
<evidence type="ECO:0000313" key="1">
    <source>
        <dbReference type="EMBL" id="KAL3881522.1"/>
    </source>
</evidence>
<name>A0ABD3X5K2_SINWO</name>
<keyword evidence="2" id="KW-1185">Reference proteome</keyword>
<reference evidence="1 2" key="1">
    <citation type="submission" date="2024-11" db="EMBL/GenBank/DDBJ databases">
        <title>Chromosome-level genome assembly of the freshwater bivalve Anodonta woodiana.</title>
        <authorList>
            <person name="Chen X."/>
        </authorList>
    </citation>
    <scope>NUCLEOTIDE SEQUENCE [LARGE SCALE GENOMIC DNA]</scope>
    <source>
        <strain evidence="1">MN2024</strain>
        <tissue evidence="1">Gills</tissue>
    </source>
</reference>
<protein>
    <submittedName>
        <fullName evidence="1">Uncharacterized protein</fullName>
    </submittedName>
</protein>
<feature type="non-terminal residue" evidence="1">
    <location>
        <position position="131"/>
    </location>
</feature>
<gene>
    <name evidence="1" type="ORF">ACJMK2_027954</name>
</gene>
<evidence type="ECO:0000313" key="2">
    <source>
        <dbReference type="Proteomes" id="UP001634394"/>
    </source>
</evidence>